<dbReference type="RefSeq" id="WP_277008374.1">
    <property type="nucleotide sequence ID" value="NZ_JALBUR010000006.1"/>
</dbReference>
<reference evidence="1 2" key="1">
    <citation type="submission" date="2022-03" db="EMBL/GenBank/DDBJ databases">
        <title>Novel taxa within the pig intestine.</title>
        <authorList>
            <person name="Wylensek D."/>
            <person name="Bishof K."/>
            <person name="Afrizal A."/>
            <person name="Clavel T."/>
        </authorList>
    </citation>
    <scope>NUCLEOTIDE SEQUENCE [LARGE SCALE GENOMIC DNA]</scope>
    <source>
        <strain evidence="1 2">CLA-KB-P133</strain>
    </source>
</reference>
<dbReference type="EMBL" id="JALBUR010000006">
    <property type="protein sequence ID" value="MDX8419259.1"/>
    <property type="molecule type" value="Genomic_DNA"/>
</dbReference>
<keyword evidence="2" id="KW-1185">Reference proteome</keyword>
<protein>
    <recommendedName>
        <fullName evidence="3">Lipoprotein</fullName>
    </recommendedName>
</protein>
<organism evidence="1 2">
    <name type="scientific">Grylomicrobium aquisgranensis</name>
    <dbReference type="NCBI Taxonomy" id="2926318"/>
    <lineage>
        <taxon>Bacteria</taxon>
        <taxon>Bacillati</taxon>
        <taxon>Bacillota</taxon>
        <taxon>Erysipelotrichia</taxon>
        <taxon>Erysipelotrichales</taxon>
        <taxon>Erysipelotrichaceae</taxon>
        <taxon>Grylomicrobium</taxon>
    </lineage>
</organism>
<name>A0AB35U2W8_9FIRM</name>
<evidence type="ECO:0008006" key="3">
    <source>
        <dbReference type="Google" id="ProtNLM"/>
    </source>
</evidence>
<dbReference type="Proteomes" id="UP001286174">
    <property type="component" value="Unassembled WGS sequence"/>
</dbReference>
<comment type="caution">
    <text evidence="1">The sequence shown here is derived from an EMBL/GenBank/DDBJ whole genome shotgun (WGS) entry which is preliminary data.</text>
</comment>
<accession>A0AB35U2W8</accession>
<evidence type="ECO:0000313" key="1">
    <source>
        <dbReference type="EMBL" id="MDX8419259.1"/>
    </source>
</evidence>
<dbReference type="AlphaFoldDB" id="A0AB35U2W8"/>
<gene>
    <name evidence="1" type="ORF">MOZ60_04025</name>
</gene>
<evidence type="ECO:0000313" key="2">
    <source>
        <dbReference type="Proteomes" id="UP001286174"/>
    </source>
</evidence>
<proteinExistence type="predicted"/>
<sequence>MKKQIGCILCLCTVLMSGCSKEQSYQNLLNERIADALAVPLTSTDTCIKYYYSYQLPRSVGSLQADDLSVLFDYEGTRFIMNLDTSGILQDLYYQQDDQTDADPLASLTPVLKDDGICANAASGEYTYAIRIYQVDSMYLTRVTVGHMIFTAISDLSAAINVSDAMLRIGRSVSIKESHVIDDFANRSDTVYRAEKTALFENLAPVNGTVADLLKKGGQTNADAQASVAPSE</sequence>
<dbReference type="PROSITE" id="PS51257">
    <property type="entry name" value="PROKAR_LIPOPROTEIN"/>
    <property type="match status" value="1"/>
</dbReference>